<dbReference type="Gene3D" id="3.80.10.10">
    <property type="entry name" value="Ribonuclease Inhibitor"/>
    <property type="match status" value="1"/>
</dbReference>
<dbReference type="GeneID" id="83219473"/>
<dbReference type="RefSeq" id="XP_058337186.1">
    <property type="nucleotide sequence ID" value="XM_058492032.1"/>
</dbReference>
<proteinExistence type="predicted"/>
<sequence length="182" mass="19984">MMGLARLRVAEIPFSSDTIKGQACFLKHHHTLGTKSNLRSLIIRFVGGAFITGHTLQRVAGLKHLEQLSVVEENDDGGVFHQTQRLMFESLICGCTSLTHLTLDAFTSIDQAVIEAVAKSKSLKHLTLMVDDVSHTTICPLISCPQLTTLHLSTDTSTIPASDPATQREKMLRLVLSKRAPR</sequence>
<keyword evidence="2" id="KW-1185">Reference proteome</keyword>
<organism evidence="1 2">
    <name type="scientific">Lichtheimia ornata</name>
    <dbReference type="NCBI Taxonomy" id="688661"/>
    <lineage>
        <taxon>Eukaryota</taxon>
        <taxon>Fungi</taxon>
        <taxon>Fungi incertae sedis</taxon>
        <taxon>Mucoromycota</taxon>
        <taxon>Mucoromycotina</taxon>
        <taxon>Mucoromycetes</taxon>
        <taxon>Mucorales</taxon>
        <taxon>Lichtheimiaceae</taxon>
        <taxon>Lichtheimia</taxon>
    </lineage>
</organism>
<reference evidence="1 2" key="1">
    <citation type="submission" date="2023-03" db="EMBL/GenBank/DDBJ databases">
        <title>Genome sequence of Lichtheimia ornata CBS 291.66.</title>
        <authorList>
            <person name="Mohabir J.T."/>
            <person name="Shea T.P."/>
            <person name="Kurbessoian T."/>
            <person name="Berby B."/>
            <person name="Fontaine J."/>
            <person name="Livny J."/>
            <person name="Gnirke A."/>
            <person name="Stajich J.E."/>
            <person name="Cuomo C.A."/>
        </authorList>
    </citation>
    <scope>NUCLEOTIDE SEQUENCE [LARGE SCALE GENOMIC DNA]</scope>
    <source>
        <strain evidence="1">CBS 291.66</strain>
    </source>
</reference>
<name>A0AAD7URT4_9FUNG</name>
<gene>
    <name evidence="1" type="ORF">O0I10_012085</name>
</gene>
<dbReference type="InterPro" id="IPR032675">
    <property type="entry name" value="LRR_dom_sf"/>
</dbReference>
<dbReference type="AlphaFoldDB" id="A0AAD7URT4"/>
<dbReference type="EMBL" id="JARTCD010000111">
    <property type="protein sequence ID" value="KAJ8652272.1"/>
    <property type="molecule type" value="Genomic_DNA"/>
</dbReference>
<dbReference type="Proteomes" id="UP001234581">
    <property type="component" value="Unassembled WGS sequence"/>
</dbReference>
<accession>A0AAD7URT4</accession>
<protein>
    <submittedName>
        <fullName evidence="1">Uncharacterized protein</fullName>
    </submittedName>
</protein>
<evidence type="ECO:0000313" key="1">
    <source>
        <dbReference type="EMBL" id="KAJ8652272.1"/>
    </source>
</evidence>
<dbReference type="SUPFAM" id="SSF52047">
    <property type="entry name" value="RNI-like"/>
    <property type="match status" value="1"/>
</dbReference>
<comment type="caution">
    <text evidence="1">The sequence shown here is derived from an EMBL/GenBank/DDBJ whole genome shotgun (WGS) entry which is preliminary data.</text>
</comment>
<evidence type="ECO:0000313" key="2">
    <source>
        <dbReference type="Proteomes" id="UP001234581"/>
    </source>
</evidence>